<proteinExistence type="predicted"/>
<comment type="caution">
    <text evidence="1">The sequence shown here is derived from an EMBL/GenBank/DDBJ whole genome shotgun (WGS) entry which is preliminary data.</text>
</comment>
<sequence length="218" mass="24573">MSKQNLDPENVKLIDSLLLVYGKLHTSDLTEILRCKISKVRKLTGSYVKEYEAKFGRKPYDIVTVGHYATTGASRHLEAVTGFVPLLAANDKDKCIEFIKVCAAKNSVRIQETSSDGDKLTLLDIEELEGARSDSHYYAFGVIDALLQYQEQFDLIELQAALSLENPKAARYLVTLYSNESDITYNKQKSIYEKGQHWEPLSLTNSVNDFTFLTTCLS</sequence>
<accession>A0AAW8Q1S5</accession>
<protein>
    <submittedName>
        <fullName evidence="1">Uncharacterized protein</fullName>
    </submittedName>
</protein>
<evidence type="ECO:0000313" key="1">
    <source>
        <dbReference type="EMBL" id="MDS1821614.1"/>
    </source>
</evidence>
<dbReference type="RefSeq" id="WP_311020525.1">
    <property type="nucleotide sequence ID" value="NZ_JAUHGG010000003.1"/>
</dbReference>
<evidence type="ECO:0000313" key="2">
    <source>
        <dbReference type="Proteomes" id="UP001253193"/>
    </source>
</evidence>
<dbReference type="Proteomes" id="UP001253193">
    <property type="component" value="Unassembled WGS sequence"/>
</dbReference>
<dbReference type="AlphaFoldDB" id="A0AAW8Q1S5"/>
<dbReference type="EMBL" id="JAUHGG010000003">
    <property type="protein sequence ID" value="MDS1821614.1"/>
    <property type="molecule type" value="Genomic_DNA"/>
</dbReference>
<organism evidence="1 2">
    <name type="scientific">Vibrio parahaemolyticus</name>
    <dbReference type="NCBI Taxonomy" id="670"/>
    <lineage>
        <taxon>Bacteria</taxon>
        <taxon>Pseudomonadati</taxon>
        <taxon>Pseudomonadota</taxon>
        <taxon>Gammaproteobacteria</taxon>
        <taxon>Vibrionales</taxon>
        <taxon>Vibrionaceae</taxon>
        <taxon>Vibrio</taxon>
    </lineage>
</organism>
<gene>
    <name evidence="1" type="ORF">QX249_13150</name>
</gene>
<reference evidence="1" key="1">
    <citation type="submission" date="2023-06" db="EMBL/GenBank/DDBJ databases">
        <title>Genomic Diversity of Vibrio spp. and Metagenomic Analysis of Pathogens in Florida Gulf Coastal Waters Following Hurricane Ian.</title>
        <authorList>
            <person name="Brumfield K.D."/>
        </authorList>
    </citation>
    <scope>NUCLEOTIDE SEQUENCE</scope>
    <source>
        <strain evidence="1">WBS2B-138</strain>
    </source>
</reference>
<name>A0AAW8Q1S5_VIBPH</name>